<comment type="caution">
    <text evidence="2">The sequence shown here is derived from an EMBL/GenBank/DDBJ whole genome shotgun (WGS) entry which is preliminary data.</text>
</comment>
<organism evidence="2 3">
    <name type="scientific">Paratrimastix pyriformis</name>
    <dbReference type="NCBI Taxonomy" id="342808"/>
    <lineage>
        <taxon>Eukaryota</taxon>
        <taxon>Metamonada</taxon>
        <taxon>Preaxostyla</taxon>
        <taxon>Paratrimastigidae</taxon>
        <taxon>Paratrimastix</taxon>
    </lineage>
</organism>
<dbReference type="SUPFAM" id="SSF51430">
    <property type="entry name" value="NAD(P)-linked oxidoreductase"/>
    <property type="match status" value="1"/>
</dbReference>
<name>A0ABQ8UNY3_9EUKA</name>
<dbReference type="Proteomes" id="UP001141327">
    <property type="component" value="Unassembled WGS sequence"/>
</dbReference>
<keyword evidence="3" id="KW-1185">Reference proteome</keyword>
<dbReference type="PANTHER" id="PTHR11732">
    <property type="entry name" value="ALDO/KETO REDUCTASE"/>
    <property type="match status" value="1"/>
</dbReference>
<dbReference type="InterPro" id="IPR020471">
    <property type="entry name" value="AKR"/>
</dbReference>
<sequence>MSSPTVDTILLNSGHRIPRLGLGTWQSPSEEVRGAVVAAIEAGYRHIDTARVYKNEAAVGDGIQEAISRGLVRREDLFVTTKLWCTDHHPSRVLEACQKSLERLKLQYLDLYLVHWPVAWKPFPASQPDRTGLEPGMEPAPEIEKTPFFETWRAMEDLVDRGLVRSIGVCNCTPIFMHDLLSYARIRPAVCQVEMHPYMPQPALVQWCNKEGIHVTAYSPLGSTDRVPRLLEDAVLREVGAKYGRSPAAVALRWAYQREGASTSVIPKSVHAARIRENFELTGWALDQADMDRLSSLPTSFRYVHPAQRFGVPLF</sequence>
<dbReference type="Pfam" id="PF00248">
    <property type="entry name" value="Aldo_ket_red"/>
    <property type="match status" value="1"/>
</dbReference>
<reference evidence="2" key="1">
    <citation type="journal article" date="2022" name="bioRxiv">
        <title>Genomics of Preaxostyla Flagellates Illuminates Evolutionary Transitions and the Path Towards Mitochondrial Loss.</title>
        <authorList>
            <person name="Novak L.V.F."/>
            <person name="Treitli S.C."/>
            <person name="Pyrih J."/>
            <person name="Halakuc P."/>
            <person name="Pipaliya S.V."/>
            <person name="Vacek V."/>
            <person name="Brzon O."/>
            <person name="Soukal P."/>
            <person name="Eme L."/>
            <person name="Dacks J.B."/>
            <person name="Karnkowska A."/>
            <person name="Elias M."/>
            <person name="Hampl V."/>
        </authorList>
    </citation>
    <scope>NUCLEOTIDE SEQUENCE</scope>
    <source>
        <strain evidence="2">RCP-MX</strain>
    </source>
</reference>
<dbReference type="PIRSF" id="PIRSF000097">
    <property type="entry name" value="AKR"/>
    <property type="match status" value="1"/>
</dbReference>
<dbReference type="CDD" id="cd19071">
    <property type="entry name" value="AKR_AKR1-5-like"/>
    <property type="match status" value="1"/>
</dbReference>
<dbReference type="PROSITE" id="PS00063">
    <property type="entry name" value="ALDOKETO_REDUCTASE_3"/>
    <property type="match status" value="1"/>
</dbReference>
<evidence type="ECO:0000259" key="1">
    <source>
        <dbReference type="Pfam" id="PF00248"/>
    </source>
</evidence>
<dbReference type="PRINTS" id="PR00069">
    <property type="entry name" value="ALDKETRDTASE"/>
</dbReference>
<gene>
    <name evidence="2" type="ORF">PAPYR_4129</name>
</gene>
<dbReference type="Gene3D" id="3.20.20.100">
    <property type="entry name" value="NADP-dependent oxidoreductase domain"/>
    <property type="match status" value="1"/>
</dbReference>
<dbReference type="InterPro" id="IPR036812">
    <property type="entry name" value="NAD(P)_OxRdtase_dom_sf"/>
</dbReference>
<dbReference type="EMBL" id="JAPMOS010000017">
    <property type="protein sequence ID" value="KAJ4459736.1"/>
    <property type="molecule type" value="Genomic_DNA"/>
</dbReference>
<dbReference type="InterPro" id="IPR023210">
    <property type="entry name" value="NADP_OxRdtase_dom"/>
</dbReference>
<proteinExistence type="predicted"/>
<evidence type="ECO:0000313" key="3">
    <source>
        <dbReference type="Proteomes" id="UP001141327"/>
    </source>
</evidence>
<dbReference type="PROSITE" id="PS00798">
    <property type="entry name" value="ALDOKETO_REDUCTASE_1"/>
    <property type="match status" value="1"/>
</dbReference>
<dbReference type="InterPro" id="IPR018170">
    <property type="entry name" value="Aldo/ket_reductase_CS"/>
</dbReference>
<accession>A0ABQ8UNY3</accession>
<evidence type="ECO:0000313" key="2">
    <source>
        <dbReference type="EMBL" id="KAJ4459736.1"/>
    </source>
</evidence>
<feature type="domain" description="NADP-dependent oxidoreductase" evidence="1">
    <location>
        <begin position="19"/>
        <end position="296"/>
    </location>
</feature>
<protein>
    <submittedName>
        <fullName evidence="2">Aldose reductase B</fullName>
    </submittedName>
</protein>